<dbReference type="Gene3D" id="3.40.50.1010">
    <property type="entry name" value="5'-nuclease"/>
    <property type="match status" value="1"/>
</dbReference>
<proteinExistence type="predicted"/>
<dbReference type="GO" id="GO:0032040">
    <property type="term" value="C:small-subunit processome"/>
    <property type="evidence" value="ECO:0007669"/>
    <property type="project" value="InterPro"/>
</dbReference>
<protein>
    <recommendedName>
        <fullName evidence="3">UTP23 sensor motif region domain-containing protein</fullName>
    </recommendedName>
</protein>
<dbReference type="Pfam" id="PF24779">
    <property type="entry name" value="UTP23_sensor"/>
    <property type="match status" value="1"/>
</dbReference>
<feature type="compositionally biased region" description="Basic and acidic residues" evidence="2">
    <location>
        <begin position="76"/>
        <end position="89"/>
    </location>
</feature>
<gene>
    <name evidence="4" type="ORF">HRR80_002677</name>
</gene>
<dbReference type="InterPro" id="IPR006984">
    <property type="entry name" value="Fcf1/UTP23"/>
</dbReference>
<evidence type="ECO:0000256" key="2">
    <source>
        <dbReference type="SAM" id="MobiDB-lite"/>
    </source>
</evidence>
<dbReference type="PANTHER" id="PTHR12416">
    <property type="entry name" value="RRNA-PROCESSING PROTEIN UTP23 HOMOLOG"/>
    <property type="match status" value="1"/>
</dbReference>
<evidence type="ECO:0000313" key="5">
    <source>
        <dbReference type="Proteomes" id="UP001161757"/>
    </source>
</evidence>
<reference evidence="4" key="1">
    <citation type="submission" date="2023-01" db="EMBL/GenBank/DDBJ databases">
        <title>Exophiala dermititidis isolated from Cystic Fibrosis Patient.</title>
        <authorList>
            <person name="Kurbessoian T."/>
            <person name="Crocker A."/>
            <person name="Murante D."/>
            <person name="Hogan D.A."/>
            <person name="Stajich J.E."/>
        </authorList>
    </citation>
    <scope>NUCLEOTIDE SEQUENCE</scope>
    <source>
        <strain evidence="4">Ex8</strain>
    </source>
</reference>
<feature type="region of interest" description="Disordered" evidence="2">
    <location>
        <begin position="76"/>
        <end position="117"/>
    </location>
</feature>
<sequence length="342" mass="38136">MRAKRSKKYRKIMSQYQMTFSFREPYQVLLDSNFLKACHHFHMPLQKYLENTLHGECRLFVTKCTLAKIMGDWERQKQNEEKSKEKEEQGSGASNRRSRGPGRPEFLPPPTEVPLRHCKHKNDEGEELGVVSEGRCLLDLLAGQPHGNELAKNKQHYILATADADDRDRKSKGYLDVRERARMIPGVPIVYVKRSVMILEELSGASESVRRKGEREKLAQGLLSVGDRKRKRADGEEGSGDDEDSEIGGQSSGPRIRGLKKAKGPNPLSVKKKKVKQPTTSQSGENGGDTKNQGQDGQQLQSKRKRKRRHAGAKQQSATADDAGRPSNSHASTSAPASEAVG</sequence>
<keyword evidence="1" id="KW-0539">Nucleus</keyword>
<feature type="compositionally biased region" description="Basic residues" evidence="2">
    <location>
        <begin position="302"/>
        <end position="312"/>
    </location>
</feature>
<feature type="compositionally biased region" description="Polar residues" evidence="2">
    <location>
        <begin position="326"/>
        <end position="336"/>
    </location>
</feature>
<dbReference type="AlphaFoldDB" id="A0AAN6F2A5"/>
<dbReference type="Pfam" id="PF04900">
    <property type="entry name" value="Fcf1"/>
    <property type="match status" value="1"/>
</dbReference>
<feature type="region of interest" description="Disordered" evidence="2">
    <location>
        <begin position="205"/>
        <end position="342"/>
    </location>
</feature>
<comment type="caution">
    <text evidence="4">The sequence shown here is derived from an EMBL/GenBank/DDBJ whole genome shotgun (WGS) entry which is preliminary data.</text>
</comment>
<feature type="compositionally biased region" description="Acidic residues" evidence="2">
    <location>
        <begin position="236"/>
        <end position="246"/>
    </location>
</feature>
<evidence type="ECO:0000256" key="1">
    <source>
        <dbReference type="ARBA" id="ARBA00023242"/>
    </source>
</evidence>
<feature type="compositionally biased region" description="Polar residues" evidence="2">
    <location>
        <begin position="277"/>
        <end position="301"/>
    </location>
</feature>
<name>A0AAN6F2A5_EXODE</name>
<dbReference type="EMBL" id="JAJGCB010000003">
    <property type="protein sequence ID" value="KAJ8994182.1"/>
    <property type="molecule type" value="Genomic_DNA"/>
</dbReference>
<feature type="compositionally biased region" description="Basic and acidic residues" evidence="2">
    <location>
        <begin position="208"/>
        <end position="218"/>
    </location>
</feature>
<feature type="domain" description="UTP23 sensor motif region" evidence="3">
    <location>
        <begin position="260"/>
        <end position="274"/>
    </location>
</feature>
<organism evidence="4 5">
    <name type="scientific">Exophiala dermatitidis</name>
    <name type="common">Black yeast-like fungus</name>
    <name type="synonym">Wangiella dermatitidis</name>
    <dbReference type="NCBI Taxonomy" id="5970"/>
    <lineage>
        <taxon>Eukaryota</taxon>
        <taxon>Fungi</taxon>
        <taxon>Dikarya</taxon>
        <taxon>Ascomycota</taxon>
        <taxon>Pezizomycotina</taxon>
        <taxon>Eurotiomycetes</taxon>
        <taxon>Chaetothyriomycetidae</taxon>
        <taxon>Chaetothyriales</taxon>
        <taxon>Herpotrichiellaceae</taxon>
        <taxon>Exophiala</taxon>
    </lineage>
</organism>
<evidence type="ECO:0000313" key="4">
    <source>
        <dbReference type="EMBL" id="KAJ8994182.1"/>
    </source>
</evidence>
<dbReference type="InterPro" id="IPR057776">
    <property type="entry name" value="UTP23_sensor"/>
</dbReference>
<evidence type="ECO:0000259" key="3">
    <source>
        <dbReference type="Pfam" id="PF24779"/>
    </source>
</evidence>
<dbReference type="Proteomes" id="UP001161757">
    <property type="component" value="Unassembled WGS sequence"/>
</dbReference>
<accession>A0AAN6F2A5</accession>